<protein>
    <submittedName>
        <fullName evidence="3">Uncharacterized protein</fullName>
    </submittedName>
</protein>
<dbReference type="GeneID" id="108083032"/>
<gene>
    <name evidence="3" type="primary">LOC108083032</name>
</gene>
<evidence type="ECO:0000313" key="2">
    <source>
        <dbReference type="Proteomes" id="UP001652661"/>
    </source>
</evidence>
<organism evidence="2 3">
    <name type="scientific">Drosophila kikkawai</name>
    <name type="common">Fruit fly</name>
    <dbReference type="NCBI Taxonomy" id="30033"/>
    <lineage>
        <taxon>Eukaryota</taxon>
        <taxon>Metazoa</taxon>
        <taxon>Ecdysozoa</taxon>
        <taxon>Arthropoda</taxon>
        <taxon>Hexapoda</taxon>
        <taxon>Insecta</taxon>
        <taxon>Pterygota</taxon>
        <taxon>Neoptera</taxon>
        <taxon>Endopterygota</taxon>
        <taxon>Diptera</taxon>
        <taxon>Brachycera</taxon>
        <taxon>Muscomorpha</taxon>
        <taxon>Ephydroidea</taxon>
        <taxon>Drosophilidae</taxon>
        <taxon>Drosophila</taxon>
        <taxon>Sophophora</taxon>
    </lineage>
</organism>
<dbReference type="RefSeq" id="XP_017034150.2">
    <property type="nucleotide sequence ID" value="XM_017178661.3"/>
</dbReference>
<feature type="region of interest" description="Disordered" evidence="1">
    <location>
        <begin position="49"/>
        <end position="69"/>
    </location>
</feature>
<proteinExistence type="predicted"/>
<dbReference type="AlphaFoldDB" id="A0A6P4IZY9"/>
<sequence>MQCPLTGFNHFLAFSCPPASIRFTMTSDSTLYFTAVEDMFKEMLTIEVDDSVPGNEEGSGLGSDSETPKRCVQLRKQKLFAQDSASFVISRRSPRLESKINLELHLSPGRQRELRAEEILQQRKDRAVKERQKPPQRRLTLRI</sequence>
<keyword evidence="2" id="KW-1185">Reference proteome</keyword>
<name>A0A6P4IZY9_DROKI</name>
<dbReference type="Proteomes" id="UP001652661">
    <property type="component" value="Chromosome 3L"/>
</dbReference>
<dbReference type="OrthoDB" id="7837791at2759"/>
<evidence type="ECO:0000313" key="3">
    <source>
        <dbReference type="RefSeq" id="XP_017034150.2"/>
    </source>
</evidence>
<reference evidence="3" key="1">
    <citation type="submission" date="2025-08" db="UniProtKB">
        <authorList>
            <consortium name="RefSeq"/>
        </authorList>
    </citation>
    <scope>IDENTIFICATION</scope>
    <source>
        <strain evidence="3">14028-0561.14</strain>
        <tissue evidence="3">Whole fly</tissue>
    </source>
</reference>
<evidence type="ECO:0000256" key="1">
    <source>
        <dbReference type="SAM" id="MobiDB-lite"/>
    </source>
</evidence>
<accession>A0A6P4IZY9</accession>